<protein>
    <submittedName>
        <fullName evidence="1">Uncharacterized protein</fullName>
    </submittedName>
</protein>
<name>A0A0C2YJ17_HEBCY</name>
<reference evidence="2" key="2">
    <citation type="submission" date="2015-01" db="EMBL/GenBank/DDBJ databases">
        <title>Evolutionary Origins and Diversification of the Mycorrhizal Mutualists.</title>
        <authorList>
            <consortium name="DOE Joint Genome Institute"/>
            <consortium name="Mycorrhizal Genomics Consortium"/>
            <person name="Kohler A."/>
            <person name="Kuo A."/>
            <person name="Nagy L.G."/>
            <person name="Floudas D."/>
            <person name="Copeland A."/>
            <person name="Barry K.W."/>
            <person name="Cichocki N."/>
            <person name="Veneault-Fourrey C."/>
            <person name="LaButti K."/>
            <person name="Lindquist E.A."/>
            <person name="Lipzen A."/>
            <person name="Lundell T."/>
            <person name="Morin E."/>
            <person name="Murat C."/>
            <person name="Riley R."/>
            <person name="Ohm R."/>
            <person name="Sun H."/>
            <person name="Tunlid A."/>
            <person name="Henrissat B."/>
            <person name="Grigoriev I.V."/>
            <person name="Hibbett D.S."/>
            <person name="Martin F."/>
        </authorList>
    </citation>
    <scope>NUCLEOTIDE SEQUENCE [LARGE SCALE GENOMIC DNA]</scope>
    <source>
        <strain evidence="2">h7</strain>
    </source>
</reference>
<evidence type="ECO:0000313" key="2">
    <source>
        <dbReference type="Proteomes" id="UP000053424"/>
    </source>
</evidence>
<sequence>MWEQQGETQSLGFCSDEAIYQHVVSGKCQQSIAGKEADYVLRIIIKKFSNTKTSTNRIHAREYNGFTMRRRF</sequence>
<reference evidence="1 2" key="1">
    <citation type="submission" date="2014-04" db="EMBL/GenBank/DDBJ databases">
        <authorList>
            <consortium name="DOE Joint Genome Institute"/>
            <person name="Kuo A."/>
            <person name="Gay G."/>
            <person name="Dore J."/>
            <person name="Kohler A."/>
            <person name="Nagy L.G."/>
            <person name="Floudas D."/>
            <person name="Copeland A."/>
            <person name="Barry K.W."/>
            <person name="Cichocki N."/>
            <person name="Veneault-Fourrey C."/>
            <person name="LaButti K."/>
            <person name="Lindquist E.A."/>
            <person name="Lipzen A."/>
            <person name="Lundell T."/>
            <person name="Morin E."/>
            <person name="Murat C."/>
            <person name="Sun H."/>
            <person name="Tunlid A."/>
            <person name="Henrissat B."/>
            <person name="Grigoriev I.V."/>
            <person name="Hibbett D.S."/>
            <person name="Martin F."/>
            <person name="Nordberg H.P."/>
            <person name="Cantor M.N."/>
            <person name="Hua S.X."/>
        </authorList>
    </citation>
    <scope>NUCLEOTIDE SEQUENCE [LARGE SCALE GENOMIC DNA]</scope>
    <source>
        <strain evidence="2">h7</strain>
    </source>
</reference>
<organism evidence="1 2">
    <name type="scientific">Hebeloma cylindrosporum</name>
    <dbReference type="NCBI Taxonomy" id="76867"/>
    <lineage>
        <taxon>Eukaryota</taxon>
        <taxon>Fungi</taxon>
        <taxon>Dikarya</taxon>
        <taxon>Basidiomycota</taxon>
        <taxon>Agaricomycotina</taxon>
        <taxon>Agaricomycetes</taxon>
        <taxon>Agaricomycetidae</taxon>
        <taxon>Agaricales</taxon>
        <taxon>Agaricineae</taxon>
        <taxon>Hymenogastraceae</taxon>
        <taxon>Hebeloma</taxon>
    </lineage>
</organism>
<accession>A0A0C2YJ17</accession>
<dbReference type="EMBL" id="KN831768">
    <property type="protein sequence ID" value="KIM49763.1"/>
    <property type="molecule type" value="Genomic_DNA"/>
</dbReference>
<dbReference type="AlphaFoldDB" id="A0A0C2YJ17"/>
<gene>
    <name evidence="1" type="ORF">M413DRAFT_115797</name>
</gene>
<dbReference type="Proteomes" id="UP000053424">
    <property type="component" value="Unassembled WGS sequence"/>
</dbReference>
<evidence type="ECO:0000313" key="1">
    <source>
        <dbReference type="EMBL" id="KIM49763.1"/>
    </source>
</evidence>
<proteinExistence type="predicted"/>
<keyword evidence="2" id="KW-1185">Reference proteome</keyword>
<dbReference type="HOGENOM" id="CLU_2722513_0_0_1"/>